<dbReference type="InterPro" id="IPR027417">
    <property type="entry name" value="P-loop_NTPase"/>
</dbReference>
<dbReference type="PRINTS" id="PR00038">
    <property type="entry name" value="HTHLUXR"/>
</dbReference>
<dbReference type="GO" id="GO:0003677">
    <property type="term" value="F:DNA binding"/>
    <property type="evidence" value="ECO:0007669"/>
    <property type="project" value="InterPro"/>
</dbReference>
<dbReference type="PANTHER" id="PTHR16305">
    <property type="entry name" value="TESTICULAR SOLUBLE ADENYLYL CYCLASE"/>
    <property type="match status" value="1"/>
</dbReference>
<dbReference type="Pfam" id="PF00196">
    <property type="entry name" value="GerE"/>
    <property type="match status" value="1"/>
</dbReference>
<keyword evidence="1" id="KW-0547">Nucleotide-binding</keyword>
<dbReference type="PANTHER" id="PTHR16305:SF35">
    <property type="entry name" value="TRANSCRIPTIONAL ACTIVATOR DOMAIN"/>
    <property type="match status" value="1"/>
</dbReference>
<dbReference type="InterPro" id="IPR000792">
    <property type="entry name" value="Tscrpt_reg_LuxR_C"/>
</dbReference>
<dbReference type="Pfam" id="PF13191">
    <property type="entry name" value="AAA_16"/>
    <property type="match status" value="1"/>
</dbReference>
<dbReference type="KEGG" id="sfa:Sfla_5654"/>
<evidence type="ECO:0000313" key="4">
    <source>
        <dbReference type="EMBL" id="ADW07048.1"/>
    </source>
</evidence>
<organism evidence="4 5">
    <name type="scientific">Streptomyces pratensis (strain ATCC 33331 / IAF-45CD)</name>
    <dbReference type="NCBI Taxonomy" id="591167"/>
    <lineage>
        <taxon>Bacteria</taxon>
        <taxon>Bacillati</taxon>
        <taxon>Actinomycetota</taxon>
        <taxon>Actinomycetes</taxon>
        <taxon>Kitasatosporales</taxon>
        <taxon>Streptomycetaceae</taxon>
        <taxon>Streptomyces</taxon>
    </lineage>
</organism>
<dbReference type="SUPFAM" id="SSF48452">
    <property type="entry name" value="TPR-like"/>
    <property type="match status" value="1"/>
</dbReference>
<dbReference type="GO" id="GO:0005737">
    <property type="term" value="C:cytoplasm"/>
    <property type="evidence" value="ECO:0007669"/>
    <property type="project" value="TreeGrafter"/>
</dbReference>
<dbReference type="Proteomes" id="UP000002066">
    <property type="component" value="Chromosome"/>
</dbReference>
<dbReference type="Gene3D" id="1.10.10.10">
    <property type="entry name" value="Winged helix-like DNA-binding domain superfamily/Winged helix DNA-binding domain"/>
    <property type="match status" value="1"/>
</dbReference>
<dbReference type="PROSITE" id="PS00622">
    <property type="entry name" value="HTH_LUXR_1"/>
    <property type="match status" value="1"/>
</dbReference>
<dbReference type="OrthoDB" id="4500249at2"/>
<dbReference type="SUPFAM" id="SSF52540">
    <property type="entry name" value="P-loop containing nucleoside triphosphate hydrolases"/>
    <property type="match status" value="1"/>
</dbReference>
<dbReference type="EMBL" id="CP002475">
    <property type="protein sequence ID" value="ADW07048.1"/>
    <property type="molecule type" value="Genomic_DNA"/>
</dbReference>
<dbReference type="GO" id="GO:0006355">
    <property type="term" value="P:regulation of DNA-templated transcription"/>
    <property type="evidence" value="ECO:0007669"/>
    <property type="project" value="InterPro"/>
</dbReference>
<dbReference type="AlphaFoldDB" id="A0A8D3WL03"/>
<dbReference type="Gene3D" id="1.25.40.10">
    <property type="entry name" value="Tetratricopeptide repeat domain"/>
    <property type="match status" value="2"/>
</dbReference>
<dbReference type="CDD" id="cd06170">
    <property type="entry name" value="LuxR_C_like"/>
    <property type="match status" value="1"/>
</dbReference>
<dbReference type="GO" id="GO:0005524">
    <property type="term" value="F:ATP binding"/>
    <property type="evidence" value="ECO:0007669"/>
    <property type="project" value="UniProtKB-KW"/>
</dbReference>
<dbReference type="InterPro" id="IPR011990">
    <property type="entry name" value="TPR-like_helical_dom_sf"/>
</dbReference>
<evidence type="ECO:0000256" key="2">
    <source>
        <dbReference type="ARBA" id="ARBA00022840"/>
    </source>
</evidence>
<feature type="domain" description="HTH luxR-type" evidence="3">
    <location>
        <begin position="923"/>
        <end position="987"/>
    </location>
</feature>
<proteinExistence type="predicted"/>
<evidence type="ECO:0000313" key="5">
    <source>
        <dbReference type="Proteomes" id="UP000002066"/>
    </source>
</evidence>
<protein>
    <submittedName>
        <fullName evidence="4">Transcriptional regulator, LuxR family</fullName>
    </submittedName>
</protein>
<keyword evidence="2" id="KW-0067">ATP-binding</keyword>
<dbReference type="GO" id="GO:0004016">
    <property type="term" value="F:adenylate cyclase activity"/>
    <property type="evidence" value="ECO:0007669"/>
    <property type="project" value="TreeGrafter"/>
</dbReference>
<dbReference type="InterPro" id="IPR016032">
    <property type="entry name" value="Sig_transdc_resp-reg_C-effctor"/>
</dbReference>
<name>A0A8D3WL03_STRFA</name>
<dbReference type="SMART" id="SM00421">
    <property type="entry name" value="HTH_LUXR"/>
    <property type="match status" value="1"/>
</dbReference>
<evidence type="ECO:0000259" key="3">
    <source>
        <dbReference type="PROSITE" id="PS50043"/>
    </source>
</evidence>
<dbReference type="PROSITE" id="PS50043">
    <property type="entry name" value="HTH_LUXR_2"/>
    <property type="match status" value="1"/>
</dbReference>
<gene>
    <name evidence="4" type="ordered locus">Sfla_5654</name>
</gene>
<accession>A0A8D3WL03</accession>
<reference evidence="4 5" key="1">
    <citation type="submission" date="2011-01" db="EMBL/GenBank/DDBJ databases">
        <title>Complete sequence of chromosome of Streptomyces flavogriseus ATCC 33331.</title>
        <authorList>
            <consortium name="US DOE Joint Genome Institute"/>
            <person name="Lucas S."/>
            <person name="Copeland A."/>
            <person name="Lapidus A."/>
            <person name="Cheng J.-F."/>
            <person name="Goodwin L."/>
            <person name="Pitluck S."/>
            <person name="Davenport K."/>
            <person name="Detter J.C."/>
            <person name="Han C."/>
            <person name="Tapia R."/>
            <person name="Land M."/>
            <person name="Hauser L."/>
            <person name="Kyrpides N."/>
            <person name="Ivanova N."/>
            <person name="Ovchinnikova G."/>
            <person name="Pagani I."/>
            <person name="Brumm P."/>
            <person name="Mead D."/>
            <person name="Woyke T."/>
        </authorList>
    </citation>
    <scope>NUCLEOTIDE SEQUENCE [LARGE SCALE GENOMIC DNA]</scope>
    <source>
        <strain evidence="5">ATCC 33331 / IAF-45CD</strain>
    </source>
</reference>
<evidence type="ECO:0000256" key="1">
    <source>
        <dbReference type="ARBA" id="ARBA00022741"/>
    </source>
</evidence>
<dbReference type="InterPro" id="IPR041664">
    <property type="entry name" value="AAA_16"/>
</dbReference>
<sequence>MFLRLPNSCPSGVVDNAVEFGGEITYEGAPVGAAPHHDSGSPLVGRSVELGLLDTVIDRLGQGAPSFVDITGEAGIGKSRLMTELCLRARRRGVTVLRGRAAEYERHLPFHPFADAFADLDDRPPHAPGLPDAVSRILGGGGAGAAPATADRFGLHRSVARLLARLGRSGGLVVALDDVHWADPASLELLDHLVRHPVPGPVVLVVARRDRQTPTALTGTLTREADTEAVLRIALAPLAEQECVEGFAPDLPRDRAAHLYAAGEGNPLYFLSLLQAHRENAAAHGTSPAAAGIGPGGLPTGLGALLLNELAPLTPAQRRTLEAIAVLGDHAVPPVIRGATGRTDAELDDDLDALARRDLVRSGPAGRPVLRHPVIRALVHDSTPARRRVEIHHAAAAELAATGAPAVEQARHIEQSVTTWDPQAYSVLRQAAEQTAATAPTSCAHWLQAALRLLPDTVEHGPERRDLMLRRARALGVAGGLLESRDLLHEVISTAGPDETGVRTSAVVLCASTERHLGRYPEAIALLRRELSRKPEPSPSDRVSIGLELSSSAPHNASYPQMRDEVARTLAEARALGDEPWEAGALAVAAFGEAYEGNVAAAAAYAAQAAGLLDGLPDDDLTALCEPLGRLGWAEAFLGRFTDAERHADRGLGIARRGGQIYLLPLLLLCKAHVRIQTCRLPSARELADEAEDIARGIGSSELLAFVMANKAQVCIAASAPGDPEAMAAAEEAVATMGPSDNWRASMAWCMLGYAAMTGGDPHRARHAILRAAGGHDLGGLQPSMRPLFSELLVTAALSTGDVDSASAWSERAREEAERLGLPVQRASAMRSAAQLASHHGATAEAATLLSEAVEVCARSGAVFWEARSLLLAAPVMTAAGFATRGASMWEQGRRLATGGGAGLLIGLSELTRPPAPSASSAVPTWLASLTAREREVAGMVAEGLTNQAIATRLFLSPRTVETHVSRVFRKTGVATRAGLAALMARS</sequence>
<dbReference type="InterPro" id="IPR036388">
    <property type="entry name" value="WH-like_DNA-bd_sf"/>
</dbReference>
<dbReference type="SUPFAM" id="SSF46894">
    <property type="entry name" value="C-terminal effector domain of the bipartite response regulators"/>
    <property type="match status" value="1"/>
</dbReference>